<dbReference type="InterPro" id="IPR001304">
    <property type="entry name" value="C-type_lectin-like"/>
</dbReference>
<feature type="signal peptide" evidence="4">
    <location>
        <begin position="1"/>
        <end position="22"/>
    </location>
</feature>
<dbReference type="OrthoDB" id="6127264at2759"/>
<reference evidence="7 8" key="1">
    <citation type="submission" date="2020-06" db="EMBL/GenBank/DDBJ databases">
        <authorList>
            <person name="Li R."/>
            <person name="Bekaert M."/>
        </authorList>
    </citation>
    <scope>NUCLEOTIDE SEQUENCE [LARGE SCALE GENOMIC DNA]</scope>
    <source>
        <strain evidence="8">wild</strain>
    </source>
</reference>
<evidence type="ECO:0000313" key="7">
    <source>
        <dbReference type="EMBL" id="CAC5360481.1"/>
    </source>
</evidence>
<keyword evidence="2 3" id="KW-1015">Disulfide bond</keyword>
<dbReference type="PROSITE" id="PS50923">
    <property type="entry name" value="SUSHI"/>
    <property type="match status" value="1"/>
</dbReference>
<keyword evidence="1 4" id="KW-0732">Signal</keyword>
<evidence type="ECO:0000313" key="8">
    <source>
        <dbReference type="Proteomes" id="UP000507470"/>
    </source>
</evidence>
<name>A0A6J8A3P6_MYTCO</name>
<dbReference type="Proteomes" id="UP000507470">
    <property type="component" value="Unassembled WGS sequence"/>
</dbReference>
<dbReference type="SUPFAM" id="SSF57535">
    <property type="entry name" value="Complement control module/SCR domain"/>
    <property type="match status" value="1"/>
</dbReference>
<dbReference type="AlphaFoldDB" id="A0A6J8A3P6"/>
<evidence type="ECO:0000256" key="3">
    <source>
        <dbReference type="PROSITE-ProRule" id="PRU00302"/>
    </source>
</evidence>
<feature type="domain" description="Sushi" evidence="6">
    <location>
        <begin position="34"/>
        <end position="95"/>
    </location>
</feature>
<dbReference type="Pfam" id="PF00084">
    <property type="entry name" value="Sushi"/>
    <property type="match status" value="1"/>
</dbReference>
<evidence type="ECO:0000256" key="2">
    <source>
        <dbReference type="ARBA" id="ARBA00023157"/>
    </source>
</evidence>
<protein>
    <recommendedName>
        <fullName evidence="9">MRC</fullName>
    </recommendedName>
</protein>
<evidence type="ECO:0000259" key="5">
    <source>
        <dbReference type="PROSITE" id="PS50041"/>
    </source>
</evidence>
<dbReference type="Gene3D" id="3.10.100.10">
    <property type="entry name" value="Mannose-Binding Protein A, subunit A"/>
    <property type="match status" value="1"/>
</dbReference>
<dbReference type="PANTHER" id="PTHR22803">
    <property type="entry name" value="MANNOSE, PHOSPHOLIPASE, LECTIN RECEPTOR RELATED"/>
    <property type="match status" value="1"/>
</dbReference>
<dbReference type="Pfam" id="PF00059">
    <property type="entry name" value="Lectin_C"/>
    <property type="match status" value="1"/>
</dbReference>
<dbReference type="CDD" id="cd00037">
    <property type="entry name" value="CLECT"/>
    <property type="match status" value="1"/>
</dbReference>
<dbReference type="Gene3D" id="2.10.70.10">
    <property type="entry name" value="Complement Module, domain 1"/>
    <property type="match status" value="1"/>
</dbReference>
<dbReference type="InterPro" id="IPR016187">
    <property type="entry name" value="CTDL_fold"/>
</dbReference>
<keyword evidence="8" id="KW-1185">Reference proteome</keyword>
<dbReference type="SMART" id="SM00032">
    <property type="entry name" value="CCP"/>
    <property type="match status" value="1"/>
</dbReference>
<keyword evidence="3" id="KW-0768">Sushi</keyword>
<dbReference type="SUPFAM" id="SSF56436">
    <property type="entry name" value="C-type lectin-like"/>
    <property type="match status" value="1"/>
</dbReference>
<comment type="caution">
    <text evidence="3">Lacks conserved residue(s) required for the propagation of feature annotation.</text>
</comment>
<dbReference type="InterPro" id="IPR050111">
    <property type="entry name" value="C-type_lectin/snaclec_domain"/>
</dbReference>
<dbReference type="PROSITE" id="PS50041">
    <property type="entry name" value="C_TYPE_LECTIN_2"/>
    <property type="match status" value="1"/>
</dbReference>
<evidence type="ECO:0000256" key="4">
    <source>
        <dbReference type="SAM" id="SignalP"/>
    </source>
</evidence>
<evidence type="ECO:0000259" key="6">
    <source>
        <dbReference type="PROSITE" id="PS50923"/>
    </source>
</evidence>
<evidence type="ECO:0000256" key="1">
    <source>
        <dbReference type="ARBA" id="ARBA00022729"/>
    </source>
</evidence>
<dbReference type="InterPro" id="IPR016186">
    <property type="entry name" value="C-type_lectin-like/link_sf"/>
</dbReference>
<feature type="domain" description="C-type lectin" evidence="5">
    <location>
        <begin position="106"/>
        <end position="226"/>
    </location>
</feature>
<evidence type="ECO:0008006" key="9">
    <source>
        <dbReference type="Google" id="ProtNLM"/>
    </source>
</evidence>
<dbReference type="InterPro" id="IPR000436">
    <property type="entry name" value="Sushi_SCR_CCP_dom"/>
</dbReference>
<feature type="disulfide bond" evidence="3">
    <location>
        <begin position="66"/>
        <end position="93"/>
    </location>
</feature>
<dbReference type="InterPro" id="IPR035976">
    <property type="entry name" value="Sushi/SCR/CCP_sf"/>
</dbReference>
<dbReference type="EMBL" id="CACVKT020000567">
    <property type="protein sequence ID" value="CAC5360481.1"/>
    <property type="molecule type" value="Genomic_DNA"/>
</dbReference>
<accession>A0A6J8A3P6</accession>
<sequence length="230" mass="25770">MKSSILTITVLLGMLFVPAIEMKRKRCHKRPTVVECPEPLPRTCAHWNITVTTMERFVGNTGILSCSAGYSLIGNDSITCLESGVWSPISAICVSNDIGEDYVRSFSGSTYILVKTTKGYEQAKESCISMCGTLLEINNQEENRFIVSAIEEVDLNFPYIGLESKNGIYYEWQSGNTTNSTMFENWSSIQPDETEVGSCVFISSNDYKWFDSGKSICTNNRPFICESRFD</sequence>
<dbReference type="CDD" id="cd00033">
    <property type="entry name" value="CCP"/>
    <property type="match status" value="1"/>
</dbReference>
<gene>
    <name evidence="7" type="ORF">MCOR_2950</name>
</gene>
<dbReference type="SMART" id="SM00034">
    <property type="entry name" value="CLECT"/>
    <property type="match status" value="1"/>
</dbReference>
<organism evidence="7 8">
    <name type="scientific">Mytilus coruscus</name>
    <name type="common">Sea mussel</name>
    <dbReference type="NCBI Taxonomy" id="42192"/>
    <lineage>
        <taxon>Eukaryota</taxon>
        <taxon>Metazoa</taxon>
        <taxon>Spiralia</taxon>
        <taxon>Lophotrochozoa</taxon>
        <taxon>Mollusca</taxon>
        <taxon>Bivalvia</taxon>
        <taxon>Autobranchia</taxon>
        <taxon>Pteriomorphia</taxon>
        <taxon>Mytilida</taxon>
        <taxon>Mytiloidea</taxon>
        <taxon>Mytilidae</taxon>
        <taxon>Mytilinae</taxon>
        <taxon>Mytilus</taxon>
    </lineage>
</organism>
<feature type="chain" id="PRO_5027009002" description="MRC" evidence="4">
    <location>
        <begin position="23"/>
        <end position="230"/>
    </location>
</feature>
<proteinExistence type="predicted"/>